<gene>
    <name evidence="2" type="ORF">C8256_01635</name>
</gene>
<keyword evidence="1" id="KW-0812">Transmembrane</keyword>
<reference evidence="2 3" key="1">
    <citation type="submission" date="2018-03" db="EMBL/GenBank/DDBJ databases">
        <title>First report of an OXA-48+CTX-M-M-producing Kluyvera ascorbata clone recovered from patients admitted in a University Hospital in Madrid, Spain.</title>
        <authorList>
            <person name="Hernandez-Garcia M."/>
            <person name="Leon-Sampedro R."/>
            <person name="Perez-Viso B."/>
            <person name="Morosini M.I."/>
            <person name="Lopez-Fresnena N."/>
            <person name="Coque T.M."/>
            <person name="Bonten M."/>
            <person name="Malhotra-Kumar S."/>
            <person name="Ruiz-Garbajosa P."/>
            <person name="Canton R."/>
        </authorList>
    </citation>
    <scope>NUCLEOTIDE SEQUENCE [LARGE SCALE GENOMIC DNA]</scope>
    <source>
        <strain evidence="2 3">KA2</strain>
    </source>
</reference>
<dbReference type="Proteomes" id="UP000240892">
    <property type="component" value="Unassembled WGS sequence"/>
</dbReference>
<keyword evidence="3" id="KW-1185">Reference proteome</keyword>
<protein>
    <submittedName>
        <fullName evidence="2">Transporter</fullName>
    </submittedName>
</protein>
<dbReference type="AlphaFoldDB" id="A0A2T2Y869"/>
<comment type="caution">
    <text evidence="2">The sequence shown here is derived from an EMBL/GenBank/DDBJ whole genome shotgun (WGS) entry which is preliminary data.</text>
</comment>
<proteinExistence type="predicted"/>
<evidence type="ECO:0000313" key="2">
    <source>
        <dbReference type="EMBL" id="PSR48717.1"/>
    </source>
</evidence>
<feature type="transmembrane region" description="Helical" evidence="1">
    <location>
        <begin position="83"/>
        <end position="108"/>
    </location>
</feature>
<evidence type="ECO:0000256" key="1">
    <source>
        <dbReference type="SAM" id="Phobius"/>
    </source>
</evidence>
<keyword evidence="1" id="KW-0472">Membrane</keyword>
<organism evidence="2 3">
    <name type="scientific">Kluyvera genomosp. 2</name>
    <dbReference type="NCBI Taxonomy" id="2774054"/>
    <lineage>
        <taxon>Bacteria</taxon>
        <taxon>Pseudomonadati</taxon>
        <taxon>Pseudomonadota</taxon>
        <taxon>Gammaproteobacteria</taxon>
        <taxon>Enterobacterales</taxon>
        <taxon>Enterobacteriaceae</taxon>
        <taxon>Kluyvera</taxon>
    </lineage>
</organism>
<feature type="transmembrane region" description="Helical" evidence="1">
    <location>
        <begin position="21"/>
        <end position="42"/>
    </location>
</feature>
<accession>A0A2T2Y869</accession>
<feature type="transmembrane region" description="Helical" evidence="1">
    <location>
        <begin position="54"/>
        <end position="71"/>
    </location>
</feature>
<dbReference type="RefSeq" id="WP_106924305.1">
    <property type="nucleotide sequence ID" value="NZ_CABMMU010000001.1"/>
</dbReference>
<dbReference type="EMBL" id="PYHO01000001">
    <property type="protein sequence ID" value="PSR48717.1"/>
    <property type="molecule type" value="Genomic_DNA"/>
</dbReference>
<sequence>MVKKIYRHAGGMVVIDVRRENFMALFLFVFISWCILYCWLYLIHSIGEKVSTTILSSPFIPVLTMAAFFAFMTQRRAGALKYFIGITLGMVLVFMQSVFVFNLCLNIMPGFNDFIFYYECFALFFFCATPMHLVIRMI</sequence>
<name>A0A2T2Y869_9ENTR</name>
<keyword evidence="1" id="KW-1133">Transmembrane helix</keyword>
<feature type="transmembrane region" description="Helical" evidence="1">
    <location>
        <begin position="114"/>
        <end position="135"/>
    </location>
</feature>
<evidence type="ECO:0000313" key="3">
    <source>
        <dbReference type="Proteomes" id="UP000240892"/>
    </source>
</evidence>